<evidence type="ECO:0000313" key="14">
    <source>
        <dbReference type="EMBL" id="KOS55101.1"/>
    </source>
</evidence>
<dbReference type="InterPro" id="IPR014292">
    <property type="entry name" value="Acyl_transf_WS/DGAT"/>
</dbReference>
<comment type="pathway">
    <text evidence="2">Lipid metabolism.</text>
</comment>
<dbReference type="Proteomes" id="UP000037712">
    <property type="component" value="Unassembled WGS sequence"/>
</dbReference>
<organism evidence="14 15">
    <name type="scientific">Rhodococcus rhodochrous KG-21</name>
    <dbReference type="NCBI Taxonomy" id="1441923"/>
    <lineage>
        <taxon>Bacteria</taxon>
        <taxon>Bacillati</taxon>
        <taxon>Actinomycetota</taxon>
        <taxon>Actinomycetes</taxon>
        <taxon>Mycobacteriales</taxon>
        <taxon>Nocardiaceae</taxon>
        <taxon>Rhodococcus</taxon>
    </lineage>
</organism>
<dbReference type="PANTHER" id="PTHR31650:SF1">
    <property type="entry name" value="WAX ESTER SYNTHASE_DIACYLGLYCEROL ACYLTRANSFERASE 4-RELATED"/>
    <property type="match status" value="1"/>
</dbReference>
<evidence type="ECO:0000256" key="1">
    <source>
        <dbReference type="ARBA" id="ARBA00004771"/>
    </source>
</evidence>
<evidence type="ECO:0000256" key="9">
    <source>
        <dbReference type="ARBA" id="ARBA00023315"/>
    </source>
</evidence>
<evidence type="ECO:0000256" key="3">
    <source>
        <dbReference type="ARBA" id="ARBA00009587"/>
    </source>
</evidence>
<dbReference type="InterPro" id="IPR023213">
    <property type="entry name" value="CAT-like_dom_sf"/>
</dbReference>
<dbReference type="InterPro" id="IPR004255">
    <property type="entry name" value="O-acyltransferase_WSD1_N"/>
</dbReference>
<dbReference type="Pfam" id="PF06974">
    <property type="entry name" value="WS_DGAT_C"/>
    <property type="match status" value="1"/>
</dbReference>
<dbReference type="EMBL" id="AZYO01000046">
    <property type="protein sequence ID" value="KOS55101.1"/>
    <property type="molecule type" value="Genomic_DNA"/>
</dbReference>
<name>A0A0N0S0N4_RHORH</name>
<dbReference type="PANTHER" id="PTHR31650">
    <property type="entry name" value="O-ACYLTRANSFERASE (WSD1-LIKE) FAMILY PROTEIN"/>
    <property type="match status" value="1"/>
</dbReference>
<comment type="pathway">
    <text evidence="1 11">Glycerolipid metabolism; triacylglycerol biosynthesis.</text>
</comment>
<dbReference type="InterPro" id="IPR045034">
    <property type="entry name" value="O-acyltransferase_WSD1-like"/>
</dbReference>
<dbReference type="GO" id="GO:0006071">
    <property type="term" value="P:glycerol metabolic process"/>
    <property type="evidence" value="ECO:0007669"/>
    <property type="project" value="UniProtKB-KW"/>
</dbReference>
<evidence type="ECO:0000256" key="8">
    <source>
        <dbReference type="ARBA" id="ARBA00023098"/>
    </source>
</evidence>
<dbReference type="GO" id="GO:0004144">
    <property type="term" value="F:diacylglycerol O-acyltransferase activity"/>
    <property type="evidence" value="ECO:0007669"/>
    <property type="project" value="UniProtKB-EC"/>
</dbReference>
<reference evidence="15" key="2">
    <citation type="submission" date="2015-01" db="EMBL/GenBank/DDBJ databases">
        <title>Draft genome sequence of potential hydrocarbon metabolising strain of Rhodococcus rhodochrous.</title>
        <authorList>
            <person name="Aggarwal R.K."/>
            <person name="Dawar C."/>
        </authorList>
    </citation>
    <scope>NUCLEOTIDE SEQUENCE [LARGE SCALE GENOMIC DNA]</scope>
    <source>
        <strain evidence="15">KG-21</strain>
    </source>
</reference>
<evidence type="ECO:0000313" key="15">
    <source>
        <dbReference type="Proteomes" id="UP000037712"/>
    </source>
</evidence>
<evidence type="ECO:0000256" key="6">
    <source>
        <dbReference type="ARBA" id="ARBA00022679"/>
    </source>
</evidence>
<protein>
    <recommendedName>
        <fullName evidence="4 11">Diacylglycerol O-acyltransferase</fullName>
        <ecNumber evidence="4 11">2.3.1.20</ecNumber>
    </recommendedName>
</protein>
<dbReference type="AlphaFoldDB" id="A0A0N0S0N4"/>
<dbReference type="EC" id="2.3.1.20" evidence="4 11"/>
<evidence type="ECO:0000256" key="4">
    <source>
        <dbReference type="ARBA" id="ARBA00013244"/>
    </source>
</evidence>
<keyword evidence="9 11" id="KW-0012">Acyltransferase</keyword>
<evidence type="ECO:0000256" key="10">
    <source>
        <dbReference type="ARBA" id="ARBA00048109"/>
    </source>
</evidence>
<accession>A0A0N0S0N4</accession>
<reference evidence="14 15" key="1">
    <citation type="journal article" date="2015" name="Genome Announc.">
        <title>Draft Genome Sequence of Rhodococcus rhodochrous Strain KG-21, a Soil Isolate from Oil Fields of Krishna-Godavari Basin, India.</title>
        <authorList>
            <person name="Dawar C."/>
            <person name="Aggarwal R.K."/>
        </authorList>
    </citation>
    <scope>NUCLEOTIDE SEQUENCE [LARGE SCALE GENOMIC DNA]</scope>
    <source>
        <strain evidence="14 15">KG-21</strain>
    </source>
</reference>
<keyword evidence="7 11" id="KW-0319">Glycerol metabolism</keyword>
<keyword evidence="5 11" id="KW-0444">Lipid biosynthesis</keyword>
<dbReference type="Pfam" id="PF03007">
    <property type="entry name" value="WS_DGAT_cat"/>
    <property type="match status" value="1"/>
</dbReference>
<evidence type="ECO:0000256" key="2">
    <source>
        <dbReference type="ARBA" id="ARBA00005189"/>
    </source>
</evidence>
<comment type="similarity">
    <text evidence="3 11">Belongs to the long-chain O-acyltransferase family.</text>
</comment>
<proteinExistence type="inferred from homology"/>
<feature type="domain" description="O-acyltransferase WSD1 C-terminal" evidence="13">
    <location>
        <begin position="305"/>
        <end position="454"/>
    </location>
</feature>
<evidence type="ECO:0000256" key="11">
    <source>
        <dbReference type="RuleBase" id="RU361241"/>
    </source>
</evidence>
<dbReference type="SUPFAM" id="SSF52777">
    <property type="entry name" value="CoA-dependent acyltransferases"/>
    <property type="match status" value="1"/>
</dbReference>
<gene>
    <name evidence="14" type="ORF">Z051_16605</name>
</gene>
<dbReference type="InterPro" id="IPR009721">
    <property type="entry name" value="O-acyltransferase_WSD1_C"/>
</dbReference>
<dbReference type="Gene3D" id="3.30.559.10">
    <property type="entry name" value="Chloramphenicol acetyltransferase-like domain"/>
    <property type="match status" value="1"/>
</dbReference>
<dbReference type="RefSeq" id="WP_054373613.1">
    <property type="nucleotide sequence ID" value="NZ_AZYO01000046.1"/>
</dbReference>
<evidence type="ECO:0000259" key="12">
    <source>
        <dbReference type="Pfam" id="PF03007"/>
    </source>
</evidence>
<evidence type="ECO:0000256" key="5">
    <source>
        <dbReference type="ARBA" id="ARBA00022516"/>
    </source>
</evidence>
<sequence>MHRLSGLDAGFLYLETPTQLLHVCGLIVLDPTTVPGGYRFETLRAGLAARVPAVPLFRQKIADSPFNLDHPVWVDDPDFDLDRHLHRVAVPAPGRREELAELCGHIAAQPFDRSRPLWEMIVIEGLEDGSVAVMTKIHHAGADGVTGAELVAQLCSLEPDAPRPDPVADGAGGGSALEIALGGLFNVATRPLGLVRALPKTVELLPRWITRARRGEAMPAPFTAPRTSFNGTITGHRSVGFTQFDLGRVKAVKDEHGVKVNDVVMAVCAGALRRYLTERDELPDSPLIGMVPVSVRGTSDRPGRNQVSPMFASLHTHIADPIERLHAIADANACAKEHNSALGASLLQDWTQFMAPAVFGTAMRMYASLRLAERHPVVHNLVVSNVPGPAVPLYFLGARIRAMYPLGPIFHGVGLNVTVMSLSGTLDVGVLACPELVPDLWALVDGFPSALEELEKAR</sequence>
<feature type="domain" description="O-acyltransferase WSD1-like N-terminal" evidence="12">
    <location>
        <begin position="4"/>
        <end position="264"/>
    </location>
</feature>
<dbReference type="PATRIC" id="fig|1441923.3.peg.3637"/>
<dbReference type="NCBIfam" id="TIGR02946">
    <property type="entry name" value="acyl_WS_DGAT"/>
    <property type="match status" value="1"/>
</dbReference>
<keyword evidence="8 11" id="KW-0443">Lipid metabolism</keyword>
<comment type="caution">
    <text evidence="14">The sequence shown here is derived from an EMBL/GenBank/DDBJ whole genome shotgun (WGS) entry which is preliminary data.</text>
</comment>
<comment type="catalytic activity">
    <reaction evidence="10 11">
        <text>an acyl-CoA + a 1,2-diacyl-sn-glycerol = a triacyl-sn-glycerol + CoA</text>
        <dbReference type="Rhea" id="RHEA:10868"/>
        <dbReference type="ChEBI" id="CHEBI:17815"/>
        <dbReference type="ChEBI" id="CHEBI:57287"/>
        <dbReference type="ChEBI" id="CHEBI:58342"/>
        <dbReference type="ChEBI" id="CHEBI:64615"/>
        <dbReference type="EC" id="2.3.1.20"/>
    </reaction>
</comment>
<dbReference type="GO" id="GO:0071731">
    <property type="term" value="P:response to nitric oxide"/>
    <property type="evidence" value="ECO:0007669"/>
    <property type="project" value="TreeGrafter"/>
</dbReference>
<dbReference type="UniPathway" id="UPA00282"/>
<dbReference type="GO" id="GO:0051701">
    <property type="term" value="P:biological process involved in interaction with host"/>
    <property type="evidence" value="ECO:0007669"/>
    <property type="project" value="TreeGrafter"/>
</dbReference>
<dbReference type="GO" id="GO:0005886">
    <property type="term" value="C:plasma membrane"/>
    <property type="evidence" value="ECO:0007669"/>
    <property type="project" value="TreeGrafter"/>
</dbReference>
<evidence type="ECO:0000256" key="7">
    <source>
        <dbReference type="ARBA" id="ARBA00022798"/>
    </source>
</evidence>
<keyword evidence="6 11" id="KW-0808">Transferase</keyword>
<dbReference type="GO" id="GO:0019432">
    <property type="term" value="P:triglyceride biosynthetic process"/>
    <property type="evidence" value="ECO:0007669"/>
    <property type="project" value="UniProtKB-UniPathway"/>
</dbReference>
<evidence type="ECO:0000259" key="13">
    <source>
        <dbReference type="Pfam" id="PF06974"/>
    </source>
</evidence>
<dbReference type="GO" id="GO:0001666">
    <property type="term" value="P:response to hypoxia"/>
    <property type="evidence" value="ECO:0007669"/>
    <property type="project" value="TreeGrafter"/>
</dbReference>